<feature type="region of interest" description="Disordered" evidence="7">
    <location>
        <begin position="493"/>
        <end position="547"/>
    </location>
</feature>
<evidence type="ECO:0000256" key="6">
    <source>
        <dbReference type="PROSITE-ProRule" id="PRU00221"/>
    </source>
</evidence>
<dbReference type="Proteomes" id="UP000247498">
    <property type="component" value="Unassembled WGS sequence"/>
</dbReference>
<feature type="region of interest" description="Disordered" evidence="7">
    <location>
        <begin position="141"/>
        <end position="177"/>
    </location>
</feature>
<proteinExistence type="predicted"/>
<evidence type="ECO:0000256" key="3">
    <source>
        <dbReference type="ARBA" id="ARBA00022694"/>
    </source>
</evidence>
<evidence type="ECO:0000313" key="9">
    <source>
        <dbReference type="Proteomes" id="UP000247498"/>
    </source>
</evidence>
<accession>A0A2V0PNF9</accession>
<evidence type="ECO:0000256" key="1">
    <source>
        <dbReference type="ARBA" id="ARBA00004123"/>
    </source>
</evidence>
<dbReference type="PROSITE" id="PS50082">
    <property type="entry name" value="WD_REPEATS_2"/>
    <property type="match status" value="2"/>
</dbReference>
<sequence>MGKKKQAAKPKRSAAEQAREDAARGENGHEEEPVVRLVALHGKRVAVAVGNSFRVLDWSTGAELCSNTDHQRPIRALAFSADGGLLLTAGDDKQVKLWATASWTCVKTLLSNKKTSAAALTNDGRHVVFADKFGDVCVGTTAPRAEGGQQQQQQQQGQQGQGQGQRPGGEPQEPAPLLGHMQSIVTSALVLPTDRLVVTTDRDAKARVSVLQEDPLLGSYQIQAYCLGHREFVAASAAVPPPPGGDASGPAGGALLLTGGGDGAVKLWDPVSGEQLGSHAAVSEEQVAAATAAAAAAHGEEGGKDEADGGGEGGGGGDGEGEGDSGGSDAEGDGGGERDAADAAPRRKQRRALLPVVAVAVAPSGGLAAVVVEGQREVQLLRIDAASRALGPCVQRLALPDDLLAPCRAAFDERGRLWLVGGPPVRLTQSAHVAVAAPAGEGAAAPFAFATDAALPAAARAFLERRVEEEEAVAAEAAAAGTTYTVQLRKRQYNPRSVDSRKSTRTDRWESDRLARLRQREAEAAAGAGAEAAAGEGAEAAAEPAAA</sequence>
<evidence type="ECO:0000256" key="4">
    <source>
        <dbReference type="ARBA" id="ARBA00022737"/>
    </source>
</evidence>
<dbReference type="GO" id="GO:0005634">
    <property type="term" value="C:nucleus"/>
    <property type="evidence" value="ECO:0007669"/>
    <property type="project" value="UniProtKB-SubCell"/>
</dbReference>
<feature type="compositionally biased region" description="Basic and acidic residues" evidence="7">
    <location>
        <begin position="298"/>
        <end position="307"/>
    </location>
</feature>
<dbReference type="STRING" id="307507.A0A2V0PNF9"/>
<evidence type="ECO:0000256" key="2">
    <source>
        <dbReference type="ARBA" id="ARBA00022574"/>
    </source>
</evidence>
<evidence type="ECO:0000256" key="5">
    <source>
        <dbReference type="ARBA" id="ARBA00023242"/>
    </source>
</evidence>
<dbReference type="SMART" id="SM00320">
    <property type="entry name" value="WD40"/>
    <property type="match status" value="3"/>
</dbReference>
<feature type="region of interest" description="Disordered" evidence="7">
    <location>
        <begin position="1"/>
        <end position="31"/>
    </location>
</feature>
<dbReference type="PANTHER" id="PTHR16288">
    <property type="entry name" value="WD40 REPEAT PROTEIN 4"/>
    <property type="match status" value="1"/>
</dbReference>
<comment type="subcellular location">
    <subcellularLocation>
        <location evidence="1">Nucleus</location>
    </subcellularLocation>
</comment>
<name>A0A2V0PNF9_9CHLO</name>
<keyword evidence="9" id="KW-1185">Reference proteome</keyword>
<dbReference type="InterPro" id="IPR015943">
    <property type="entry name" value="WD40/YVTN_repeat-like_dom_sf"/>
</dbReference>
<evidence type="ECO:0000256" key="7">
    <source>
        <dbReference type="SAM" id="MobiDB-lite"/>
    </source>
</evidence>
<dbReference type="AlphaFoldDB" id="A0A2V0PNF9"/>
<feature type="compositionally biased region" description="Low complexity" evidence="7">
    <location>
        <begin position="524"/>
        <end position="547"/>
    </location>
</feature>
<feature type="repeat" description="WD" evidence="6">
    <location>
        <begin position="67"/>
        <end position="108"/>
    </location>
</feature>
<dbReference type="OrthoDB" id="339900at2759"/>
<feature type="compositionally biased region" description="Basic and acidic residues" evidence="7">
    <location>
        <begin position="498"/>
        <end position="523"/>
    </location>
</feature>
<dbReference type="InterPro" id="IPR001680">
    <property type="entry name" value="WD40_rpt"/>
</dbReference>
<dbReference type="InterPro" id="IPR036322">
    <property type="entry name" value="WD40_repeat_dom_sf"/>
</dbReference>
<feature type="compositionally biased region" description="Basic and acidic residues" evidence="7">
    <location>
        <begin position="335"/>
        <end position="345"/>
    </location>
</feature>
<keyword evidence="5" id="KW-0539">Nucleus</keyword>
<keyword evidence="8" id="KW-0489">Methyltransferase</keyword>
<reference evidence="8 9" key="1">
    <citation type="journal article" date="2018" name="Sci. Rep.">
        <title>Raphidocelis subcapitata (=Pseudokirchneriella subcapitata) provides an insight into genome evolution and environmental adaptations in the Sphaeropleales.</title>
        <authorList>
            <person name="Suzuki S."/>
            <person name="Yamaguchi H."/>
            <person name="Nakajima N."/>
            <person name="Kawachi M."/>
        </authorList>
    </citation>
    <scope>NUCLEOTIDE SEQUENCE [LARGE SCALE GENOMIC DNA]</scope>
    <source>
        <strain evidence="8 9">NIES-35</strain>
    </source>
</reference>
<keyword evidence="2 6" id="KW-0853">WD repeat</keyword>
<evidence type="ECO:0000313" key="8">
    <source>
        <dbReference type="EMBL" id="GBF99623.1"/>
    </source>
</evidence>
<feature type="region of interest" description="Disordered" evidence="7">
    <location>
        <begin position="291"/>
        <end position="347"/>
    </location>
</feature>
<dbReference type="GO" id="GO:0043527">
    <property type="term" value="C:tRNA methyltransferase complex"/>
    <property type="evidence" value="ECO:0007669"/>
    <property type="project" value="TreeGrafter"/>
</dbReference>
<dbReference type="InterPro" id="IPR028884">
    <property type="entry name" value="Trm82"/>
</dbReference>
<dbReference type="InParanoid" id="A0A2V0PNF9"/>
<dbReference type="PANTHER" id="PTHR16288:SF0">
    <property type="entry name" value="TRNA (GUANINE-N(7)-)-METHYLTRANSFERASE NON-CATALYTIC SUBUNIT WDR4"/>
    <property type="match status" value="1"/>
</dbReference>
<dbReference type="GO" id="GO:0005829">
    <property type="term" value="C:cytosol"/>
    <property type="evidence" value="ECO:0007669"/>
    <property type="project" value="TreeGrafter"/>
</dbReference>
<keyword evidence="3" id="KW-0819">tRNA processing</keyword>
<dbReference type="Gene3D" id="2.130.10.10">
    <property type="entry name" value="YVTN repeat-like/Quinoprotein amine dehydrogenase"/>
    <property type="match status" value="2"/>
</dbReference>
<dbReference type="GO" id="GO:0008168">
    <property type="term" value="F:methyltransferase activity"/>
    <property type="evidence" value="ECO:0007669"/>
    <property type="project" value="UniProtKB-KW"/>
</dbReference>
<organism evidence="8 9">
    <name type="scientific">Raphidocelis subcapitata</name>
    <dbReference type="NCBI Taxonomy" id="307507"/>
    <lineage>
        <taxon>Eukaryota</taxon>
        <taxon>Viridiplantae</taxon>
        <taxon>Chlorophyta</taxon>
        <taxon>core chlorophytes</taxon>
        <taxon>Chlorophyceae</taxon>
        <taxon>CS clade</taxon>
        <taxon>Sphaeropleales</taxon>
        <taxon>Selenastraceae</taxon>
        <taxon>Raphidocelis</taxon>
    </lineage>
</organism>
<dbReference type="SUPFAM" id="SSF63829">
    <property type="entry name" value="Calcium-dependent phosphotriesterase"/>
    <property type="match status" value="1"/>
</dbReference>
<dbReference type="SUPFAM" id="SSF50978">
    <property type="entry name" value="WD40 repeat-like"/>
    <property type="match status" value="1"/>
</dbReference>
<feature type="compositionally biased region" description="Low complexity" evidence="7">
    <location>
        <begin position="146"/>
        <end position="158"/>
    </location>
</feature>
<feature type="repeat" description="WD" evidence="6">
    <location>
        <begin position="253"/>
        <end position="278"/>
    </location>
</feature>
<keyword evidence="8" id="KW-0808">Transferase</keyword>
<feature type="compositionally biased region" description="Basic and acidic residues" evidence="7">
    <location>
        <begin position="13"/>
        <end position="31"/>
    </location>
</feature>
<dbReference type="GO" id="GO:0036265">
    <property type="term" value="P:RNA (guanine-N7)-methylation"/>
    <property type="evidence" value="ECO:0007669"/>
    <property type="project" value="InterPro"/>
</dbReference>
<keyword evidence="4" id="KW-0677">Repeat</keyword>
<dbReference type="Pfam" id="PF00400">
    <property type="entry name" value="WD40"/>
    <property type="match status" value="2"/>
</dbReference>
<dbReference type="FunCoup" id="A0A2V0PNF9">
    <property type="interactions" value="677"/>
</dbReference>
<gene>
    <name evidence="8" type="ORF">Rsub_12302</name>
</gene>
<dbReference type="EMBL" id="BDRX01000165">
    <property type="protein sequence ID" value="GBF99623.1"/>
    <property type="molecule type" value="Genomic_DNA"/>
</dbReference>
<feature type="compositionally biased region" description="Basic residues" evidence="7">
    <location>
        <begin position="1"/>
        <end position="12"/>
    </location>
</feature>
<dbReference type="PROSITE" id="PS50294">
    <property type="entry name" value="WD_REPEATS_REGION"/>
    <property type="match status" value="1"/>
</dbReference>
<dbReference type="GO" id="GO:0006400">
    <property type="term" value="P:tRNA modification"/>
    <property type="evidence" value="ECO:0007669"/>
    <property type="project" value="TreeGrafter"/>
</dbReference>
<comment type="caution">
    <text evidence="8">The sequence shown here is derived from an EMBL/GenBank/DDBJ whole genome shotgun (WGS) entry which is preliminary data.</text>
</comment>
<protein>
    <submittedName>
        <fullName evidence="8">tRNA (Guanine-N(7)-)-methyltransferase non-catalytic subunit</fullName>
    </submittedName>
</protein>